<dbReference type="InterPro" id="IPR000515">
    <property type="entry name" value="MetI-like"/>
</dbReference>
<evidence type="ECO:0000256" key="1">
    <source>
        <dbReference type="ARBA" id="ARBA00004651"/>
    </source>
</evidence>
<evidence type="ECO:0000256" key="2">
    <source>
        <dbReference type="ARBA" id="ARBA00022448"/>
    </source>
</evidence>
<evidence type="ECO:0000256" key="6">
    <source>
        <dbReference type="ARBA" id="ARBA00023136"/>
    </source>
</evidence>
<feature type="transmembrane region" description="Helical" evidence="7">
    <location>
        <begin position="240"/>
        <end position="262"/>
    </location>
</feature>
<feature type="transmembrane region" description="Helical" evidence="7">
    <location>
        <begin position="138"/>
        <end position="155"/>
    </location>
</feature>
<comment type="caution">
    <text evidence="9">The sequence shown here is derived from an EMBL/GenBank/DDBJ whole genome shotgun (WGS) entry which is preliminary data.</text>
</comment>
<dbReference type="Pfam" id="PF12911">
    <property type="entry name" value="OppC_N"/>
    <property type="match status" value="1"/>
</dbReference>
<dbReference type="InterPro" id="IPR025966">
    <property type="entry name" value="OppC_N"/>
</dbReference>
<dbReference type="GO" id="GO:0055085">
    <property type="term" value="P:transmembrane transport"/>
    <property type="evidence" value="ECO:0007669"/>
    <property type="project" value="InterPro"/>
</dbReference>
<dbReference type="CDD" id="cd06261">
    <property type="entry name" value="TM_PBP2"/>
    <property type="match status" value="1"/>
</dbReference>
<feature type="transmembrane region" description="Helical" evidence="7">
    <location>
        <begin position="77"/>
        <end position="100"/>
    </location>
</feature>
<keyword evidence="2 7" id="KW-0813">Transport</keyword>
<keyword evidence="3" id="KW-1003">Cell membrane</keyword>
<dbReference type="GO" id="GO:0005886">
    <property type="term" value="C:plasma membrane"/>
    <property type="evidence" value="ECO:0007669"/>
    <property type="project" value="UniProtKB-SubCell"/>
</dbReference>
<dbReference type="Pfam" id="PF00528">
    <property type="entry name" value="BPD_transp_1"/>
    <property type="match status" value="1"/>
</dbReference>
<dbReference type="PANTHER" id="PTHR43386:SF1">
    <property type="entry name" value="D,D-DIPEPTIDE TRANSPORT SYSTEM PERMEASE PROTEIN DDPC-RELATED"/>
    <property type="match status" value="1"/>
</dbReference>
<sequence>MMARIFDRMGVLGCIAIGFIGIVLLAALFAPWIAPFDPTVGSVTQRYLGSSAVHLLGTDQAGRDIFSRLLWGARSSLTGPIIVVVVTAIFGTGIALIAVWWGGLVDAGLSRVLDLLFAFPNLLLAMLAIAVFGPSLTTAALALAIAYIPYTARVIRSQAMRERNLPYIRSPQLQGISGTVITMRHLMPNIAPLIITGATINFGFAMIELAALSFLGLGVQPPEADWGLMISNGQQSLLNGYPAESILAGLCIVITVASLGYVGERLGGRAAAGRKA</sequence>
<keyword evidence="6 7" id="KW-0472">Membrane</keyword>
<dbReference type="InterPro" id="IPR035906">
    <property type="entry name" value="MetI-like_sf"/>
</dbReference>
<proteinExistence type="inferred from homology"/>
<reference evidence="9 10" key="1">
    <citation type="submission" date="2020-07" db="EMBL/GenBank/DDBJ databases">
        <title>Sequencing the genomes of 1000 actinobacteria strains.</title>
        <authorList>
            <person name="Klenk H.-P."/>
        </authorList>
    </citation>
    <scope>NUCLEOTIDE SEQUENCE [LARGE SCALE GENOMIC DNA]</scope>
    <source>
        <strain evidence="9 10">DSM 23737</strain>
    </source>
</reference>
<feature type="domain" description="ABC transmembrane type-1" evidence="8">
    <location>
        <begin position="73"/>
        <end position="263"/>
    </location>
</feature>
<dbReference type="PROSITE" id="PS50928">
    <property type="entry name" value="ABC_TM1"/>
    <property type="match status" value="1"/>
</dbReference>
<gene>
    <name evidence="9" type="ORF">FB555_001289</name>
</gene>
<evidence type="ECO:0000256" key="7">
    <source>
        <dbReference type="RuleBase" id="RU363032"/>
    </source>
</evidence>
<dbReference type="Proteomes" id="UP000524237">
    <property type="component" value="Unassembled WGS sequence"/>
</dbReference>
<protein>
    <submittedName>
        <fullName evidence="9">Peptide/nickel transport system permease protein</fullName>
    </submittedName>
</protein>
<dbReference type="RefSeq" id="WP_246323628.1">
    <property type="nucleotide sequence ID" value="NZ_JACGWU010000003.1"/>
</dbReference>
<dbReference type="AlphaFoldDB" id="A0A7W3PPE4"/>
<comment type="subcellular location">
    <subcellularLocation>
        <location evidence="1 7">Cell membrane</location>
        <topology evidence="1 7">Multi-pass membrane protein</topology>
    </subcellularLocation>
</comment>
<keyword evidence="4 7" id="KW-0812">Transmembrane</keyword>
<evidence type="ECO:0000256" key="3">
    <source>
        <dbReference type="ARBA" id="ARBA00022475"/>
    </source>
</evidence>
<dbReference type="PANTHER" id="PTHR43386">
    <property type="entry name" value="OLIGOPEPTIDE TRANSPORT SYSTEM PERMEASE PROTEIN APPC"/>
    <property type="match status" value="1"/>
</dbReference>
<dbReference type="Gene3D" id="1.10.3720.10">
    <property type="entry name" value="MetI-like"/>
    <property type="match status" value="1"/>
</dbReference>
<keyword evidence="5 7" id="KW-1133">Transmembrane helix</keyword>
<feature type="transmembrane region" description="Helical" evidence="7">
    <location>
        <begin position="12"/>
        <end position="34"/>
    </location>
</feature>
<name>A0A7W3PPE4_9MICO</name>
<organism evidence="9 10">
    <name type="scientific">Alpinimonas psychrophila</name>
    <dbReference type="NCBI Taxonomy" id="748908"/>
    <lineage>
        <taxon>Bacteria</taxon>
        <taxon>Bacillati</taxon>
        <taxon>Actinomycetota</taxon>
        <taxon>Actinomycetes</taxon>
        <taxon>Micrococcales</taxon>
        <taxon>Microbacteriaceae</taxon>
        <taxon>Alpinimonas</taxon>
    </lineage>
</organism>
<feature type="transmembrane region" description="Helical" evidence="7">
    <location>
        <begin position="112"/>
        <end position="132"/>
    </location>
</feature>
<feature type="transmembrane region" description="Helical" evidence="7">
    <location>
        <begin position="193"/>
        <end position="220"/>
    </location>
</feature>
<dbReference type="SUPFAM" id="SSF161098">
    <property type="entry name" value="MetI-like"/>
    <property type="match status" value="1"/>
</dbReference>
<evidence type="ECO:0000256" key="4">
    <source>
        <dbReference type="ARBA" id="ARBA00022692"/>
    </source>
</evidence>
<dbReference type="InterPro" id="IPR050366">
    <property type="entry name" value="BP-dependent_transpt_permease"/>
</dbReference>
<comment type="similarity">
    <text evidence="7">Belongs to the binding-protein-dependent transport system permease family.</text>
</comment>
<accession>A0A7W3PPE4</accession>
<keyword evidence="10" id="KW-1185">Reference proteome</keyword>
<evidence type="ECO:0000313" key="10">
    <source>
        <dbReference type="Proteomes" id="UP000524237"/>
    </source>
</evidence>
<dbReference type="EMBL" id="JACGWU010000003">
    <property type="protein sequence ID" value="MBA8829186.1"/>
    <property type="molecule type" value="Genomic_DNA"/>
</dbReference>
<evidence type="ECO:0000259" key="8">
    <source>
        <dbReference type="PROSITE" id="PS50928"/>
    </source>
</evidence>
<evidence type="ECO:0000256" key="5">
    <source>
        <dbReference type="ARBA" id="ARBA00022989"/>
    </source>
</evidence>
<evidence type="ECO:0000313" key="9">
    <source>
        <dbReference type="EMBL" id="MBA8829186.1"/>
    </source>
</evidence>